<evidence type="ECO:0000256" key="3">
    <source>
        <dbReference type="RuleBase" id="RU363019"/>
    </source>
</evidence>
<dbReference type="InterPro" id="IPR044666">
    <property type="entry name" value="Cyclophilin_A-like"/>
</dbReference>
<comment type="catalytic activity">
    <reaction evidence="3">
        <text>[protein]-peptidylproline (omega=180) = [protein]-peptidylproline (omega=0)</text>
        <dbReference type="Rhea" id="RHEA:16237"/>
        <dbReference type="Rhea" id="RHEA-COMP:10747"/>
        <dbReference type="Rhea" id="RHEA-COMP:10748"/>
        <dbReference type="ChEBI" id="CHEBI:83833"/>
        <dbReference type="ChEBI" id="CHEBI:83834"/>
        <dbReference type="EC" id="5.2.1.8"/>
    </reaction>
</comment>
<dbReference type="Gene3D" id="2.40.100.10">
    <property type="entry name" value="Cyclophilin-like"/>
    <property type="match status" value="1"/>
</dbReference>
<sequence length="265" mass="28222">MNISWPGIRPSALILAAVLGLSAAHIAQATVVEVRTVMGNFQVNLFDTRTPKTVENFLGYVNSGAYFNNVVHRLSPNFVVQAGGYQYNGELPLDTLNKGPVVENEPELSNVRGTIAMAKVGGKPDSATSEWFINLADNSANLDLQNGGFTVFGQVLGDGMDVVDSIAALSRFNKGAPFNEIPLRNYSATDHQNDVEVTGQHLVLIQDIVVIDATPNTHPELQPKPNTLIDEDPASESGGSGGGSLAGIWLAGILLAGLRRRFSPS</sequence>
<reference evidence="6" key="1">
    <citation type="submission" date="2021-03" db="EMBL/GenBank/DDBJ databases">
        <title>novel species isolated from a fishpond in China.</title>
        <authorList>
            <person name="Lu H."/>
            <person name="Cai Z."/>
        </authorList>
    </citation>
    <scope>NUCLEOTIDE SEQUENCE</scope>
    <source>
        <strain evidence="6">JCM 30855</strain>
    </source>
</reference>
<feature type="domain" description="PPIase cyclophilin-type" evidence="5">
    <location>
        <begin position="38"/>
        <end position="188"/>
    </location>
</feature>
<dbReference type="PROSITE" id="PS50072">
    <property type="entry name" value="CSA_PPIASE_2"/>
    <property type="match status" value="1"/>
</dbReference>
<dbReference type="InterPro" id="IPR029000">
    <property type="entry name" value="Cyclophilin-like_dom_sf"/>
</dbReference>
<dbReference type="AlphaFoldDB" id="A0A939DN80"/>
<evidence type="ECO:0000259" key="5">
    <source>
        <dbReference type="PROSITE" id="PS50072"/>
    </source>
</evidence>
<evidence type="ECO:0000256" key="2">
    <source>
        <dbReference type="ARBA" id="ARBA00023235"/>
    </source>
</evidence>
<feature type="chain" id="PRO_5038172761" description="Peptidyl-prolyl cis-trans isomerase" evidence="3">
    <location>
        <begin position="30"/>
        <end position="265"/>
    </location>
</feature>
<name>A0A939DN80_9ALTE</name>
<dbReference type="PANTHER" id="PTHR45625:SF4">
    <property type="entry name" value="PEPTIDYLPROLYL ISOMERASE DOMAIN AND WD REPEAT-CONTAINING PROTEIN 1"/>
    <property type="match status" value="1"/>
</dbReference>
<dbReference type="Pfam" id="PF00160">
    <property type="entry name" value="Pro_isomerase"/>
    <property type="match status" value="1"/>
</dbReference>
<dbReference type="InterPro" id="IPR002130">
    <property type="entry name" value="Cyclophilin-type_PPIase_dom"/>
</dbReference>
<dbReference type="EMBL" id="JAFKCV010000004">
    <property type="protein sequence ID" value="MBN7825327.1"/>
    <property type="molecule type" value="Genomic_DNA"/>
</dbReference>
<accession>A0A939DN80</accession>
<dbReference type="RefSeq" id="WP_206573438.1">
    <property type="nucleotide sequence ID" value="NZ_JAFKCV010000004.1"/>
</dbReference>
<evidence type="ECO:0000313" key="6">
    <source>
        <dbReference type="EMBL" id="MBN7825327.1"/>
    </source>
</evidence>
<dbReference type="Proteomes" id="UP000664654">
    <property type="component" value="Unassembled WGS sequence"/>
</dbReference>
<organism evidence="6 7">
    <name type="scientific">Bowmanella dokdonensis</name>
    <dbReference type="NCBI Taxonomy" id="751969"/>
    <lineage>
        <taxon>Bacteria</taxon>
        <taxon>Pseudomonadati</taxon>
        <taxon>Pseudomonadota</taxon>
        <taxon>Gammaproteobacteria</taxon>
        <taxon>Alteromonadales</taxon>
        <taxon>Alteromonadaceae</taxon>
        <taxon>Bowmanella</taxon>
    </lineage>
</organism>
<proteinExistence type="inferred from homology"/>
<keyword evidence="3" id="KW-0732">Signal</keyword>
<feature type="signal peptide" evidence="3">
    <location>
        <begin position="1"/>
        <end position="29"/>
    </location>
</feature>
<dbReference type="PRINTS" id="PR00153">
    <property type="entry name" value="CSAPPISMRASE"/>
</dbReference>
<evidence type="ECO:0000256" key="4">
    <source>
        <dbReference type="SAM" id="MobiDB-lite"/>
    </source>
</evidence>
<dbReference type="GO" id="GO:0003755">
    <property type="term" value="F:peptidyl-prolyl cis-trans isomerase activity"/>
    <property type="evidence" value="ECO:0007669"/>
    <property type="project" value="UniProtKB-UniRule"/>
</dbReference>
<keyword evidence="1 3" id="KW-0697">Rotamase</keyword>
<evidence type="ECO:0000313" key="7">
    <source>
        <dbReference type="Proteomes" id="UP000664654"/>
    </source>
</evidence>
<comment type="caution">
    <text evidence="6">The sequence shown here is derived from an EMBL/GenBank/DDBJ whole genome shotgun (WGS) entry which is preliminary data.</text>
</comment>
<comment type="function">
    <text evidence="3">PPIases accelerate the folding of proteins. It catalyzes the cis-trans isomerization of proline imidic peptide bonds in oligopeptides.</text>
</comment>
<gene>
    <name evidence="6" type="ORF">J0A66_08850</name>
</gene>
<keyword evidence="7" id="KW-1185">Reference proteome</keyword>
<comment type="similarity">
    <text evidence="3">Belongs to the cyclophilin-type PPIase family.</text>
</comment>
<feature type="region of interest" description="Disordered" evidence="4">
    <location>
        <begin position="215"/>
        <end position="240"/>
    </location>
</feature>
<protein>
    <recommendedName>
        <fullName evidence="3">Peptidyl-prolyl cis-trans isomerase</fullName>
        <shortName evidence="3">PPIase</shortName>
        <ecNumber evidence="3">5.2.1.8</ecNumber>
    </recommendedName>
</protein>
<dbReference type="EC" id="5.2.1.8" evidence="3"/>
<evidence type="ECO:0000256" key="1">
    <source>
        <dbReference type="ARBA" id="ARBA00023110"/>
    </source>
</evidence>
<dbReference type="PANTHER" id="PTHR45625">
    <property type="entry name" value="PEPTIDYL-PROLYL CIS-TRANS ISOMERASE-RELATED"/>
    <property type="match status" value="1"/>
</dbReference>
<dbReference type="SUPFAM" id="SSF50891">
    <property type="entry name" value="Cyclophilin-like"/>
    <property type="match status" value="1"/>
</dbReference>
<keyword evidence="2 3" id="KW-0413">Isomerase</keyword>